<organism evidence="2 3">
    <name type="scientific">Xenoophorus captivus</name>
    <dbReference type="NCBI Taxonomy" id="1517983"/>
    <lineage>
        <taxon>Eukaryota</taxon>
        <taxon>Metazoa</taxon>
        <taxon>Chordata</taxon>
        <taxon>Craniata</taxon>
        <taxon>Vertebrata</taxon>
        <taxon>Euteleostomi</taxon>
        <taxon>Actinopterygii</taxon>
        <taxon>Neopterygii</taxon>
        <taxon>Teleostei</taxon>
        <taxon>Neoteleostei</taxon>
        <taxon>Acanthomorphata</taxon>
        <taxon>Ovalentaria</taxon>
        <taxon>Atherinomorphae</taxon>
        <taxon>Cyprinodontiformes</taxon>
        <taxon>Goodeidae</taxon>
        <taxon>Xenoophorus</taxon>
    </lineage>
</organism>
<feature type="region of interest" description="Disordered" evidence="1">
    <location>
        <begin position="1"/>
        <end position="88"/>
    </location>
</feature>
<feature type="compositionally biased region" description="Basic and acidic residues" evidence="1">
    <location>
        <begin position="1"/>
        <end position="10"/>
    </location>
</feature>
<name>A0ABV0R8A7_9TELE</name>
<protein>
    <submittedName>
        <fullName evidence="2">Uncharacterized protein</fullName>
    </submittedName>
</protein>
<sequence length="186" mass="20570">MINTVRIERLSDDEDVDITDDLSEGEGGDIITEFSGPAGQPEAETETPTERPTEEQKDLTLLESINETTEQPCQRSPSGQSPPSAFMFFSPEEVGKTTSDENVLKTEHPEIEAQTDSKVTTNCNNYQSSHCDTSAHTGQLTEACHDFTEQAVYNRPKVVDRTKPKEGKDVLEAYQLAQRLQSMVGS</sequence>
<evidence type="ECO:0000313" key="2">
    <source>
        <dbReference type="EMBL" id="MEQ2204332.1"/>
    </source>
</evidence>
<accession>A0ABV0R8A7</accession>
<evidence type="ECO:0000256" key="1">
    <source>
        <dbReference type="SAM" id="MobiDB-lite"/>
    </source>
</evidence>
<proteinExistence type="predicted"/>
<evidence type="ECO:0000313" key="3">
    <source>
        <dbReference type="Proteomes" id="UP001434883"/>
    </source>
</evidence>
<reference evidence="2 3" key="1">
    <citation type="submission" date="2021-06" db="EMBL/GenBank/DDBJ databases">
        <authorList>
            <person name="Palmer J.M."/>
        </authorList>
    </citation>
    <scope>NUCLEOTIDE SEQUENCE [LARGE SCALE GENOMIC DNA]</scope>
    <source>
        <strain evidence="2 3">XC_2019</strain>
        <tissue evidence="2">Muscle</tissue>
    </source>
</reference>
<feature type="compositionally biased region" description="Polar residues" evidence="1">
    <location>
        <begin position="63"/>
        <end position="83"/>
    </location>
</feature>
<feature type="compositionally biased region" description="Basic and acidic residues" evidence="1">
    <location>
        <begin position="48"/>
        <end position="60"/>
    </location>
</feature>
<comment type="caution">
    <text evidence="2">The sequence shown here is derived from an EMBL/GenBank/DDBJ whole genome shotgun (WGS) entry which is preliminary data.</text>
</comment>
<feature type="compositionally biased region" description="Acidic residues" evidence="1">
    <location>
        <begin position="11"/>
        <end position="27"/>
    </location>
</feature>
<keyword evidence="3" id="KW-1185">Reference proteome</keyword>
<gene>
    <name evidence="2" type="ORF">XENOCAPTIV_011545</name>
</gene>
<dbReference type="Proteomes" id="UP001434883">
    <property type="component" value="Unassembled WGS sequence"/>
</dbReference>
<dbReference type="EMBL" id="JAHRIN010036076">
    <property type="protein sequence ID" value="MEQ2204332.1"/>
    <property type="molecule type" value="Genomic_DNA"/>
</dbReference>